<evidence type="ECO:0000313" key="3">
    <source>
        <dbReference type="Proteomes" id="UP001381693"/>
    </source>
</evidence>
<feature type="region of interest" description="Disordered" evidence="1">
    <location>
        <begin position="143"/>
        <end position="170"/>
    </location>
</feature>
<evidence type="ECO:0000313" key="2">
    <source>
        <dbReference type="EMBL" id="KAK7020135.1"/>
    </source>
</evidence>
<comment type="caution">
    <text evidence="2">The sequence shown here is derived from an EMBL/GenBank/DDBJ whole genome shotgun (WGS) entry which is preliminary data.</text>
</comment>
<name>A0AAN8WM27_HALRR</name>
<dbReference type="AlphaFoldDB" id="A0AAN8WM27"/>
<dbReference type="Proteomes" id="UP001381693">
    <property type="component" value="Unassembled WGS sequence"/>
</dbReference>
<evidence type="ECO:0000256" key="1">
    <source>
        <dbReference type="SAM" id="MobiDB-lite"/>
    </source>
</evidence>
<sequence length="316" mass="33670">MTKAFVFCKQLTKDKRLMPGHGSIVNFGLSVLSFNIPTGLPASCARGGKAAKGGLGGHGGGMLLNNAAAREITWEDFVLASQLSALCFGALFALCIVACCAYKICGPAEEVDWSYRYSVFKQTPSLPPELLEDIYTVQASETIKQPGADGQTPRTPKSTKNGQSMRPNSDIATDVENSITDCRPRVTSVSLESVLERAALPYNNQLPNGRPLAHSLGSITPNKPQRSVASQINLVSSCKPPRIPNFGSIIDGRPRLLTLSALTSSRAVKEVSSHNLANRLAAYDQHGSTLDIARAAAISAPSLASRSFSDPNTDRI</sequence>
<organism evidence="2 3">
    <name type="scientific">Halocaridina rubra</name>
    <name type="common">Hawaiian red shrimp</name>
    <dbReference type="NCBI Taxonomy" id="373956"/>
    <lineage>
        <taxon>Eukaryota</taxon>
        <taxon>Metazoa</taxon>
        <taxon>Ecdysozoa</taxon>
        <taxon>Arthropoda</taxon>
        <taxon>Crustacea</taxon>
        <taxon>Multicrustacea</taxon>
        <taxon>Malacostraca</taxon>
        <taxon>Eumalacostraca</taxon>
        <taxon>Eucarida</taxon>
        <taxon>Decapoda</taxon>
        <taxon>Pleocyemata</taxon>
        <taxon>Caridea</taxon>
        <taxon>Atyoidea</taxon>
        <taxon>Atyidae</taxon>
        <taxon>Halocaridina</taxon>
    </lineage>
</organism>
<protein>
    <submittedName>
        <fullName evidence="2">Uncharacterized protein</fullName>
    </submittedName>
</protein>
<gene>
    <name evidence="2" type="ORF">SK128_002730</name>
</gene>
<proteinExistence type="predicted"/>
<keyword evidence="3" id="KW-1185">Reference proteome</keyword>
<accession>A0AAN8WM27</accession>
<dbReference type="EMBL" id="JAXCGZ010022967">
    <property type="protein sequence ID" value="KAK7020135.1"/>
    <property type="molecule type" value="Genomic_DNA"/>
</dbReference>
<reference evidence="2 3" key="1">
    <citation type="submission" date="2023-11" db="EMBL/GenBank/DDBJ databases">
        <title>Halocaridina rubra genome assembly.</title>
        <authorList>
            <person name="Smith C."/>
        </authorList>
    </citation>
    <scope>NUCLEOTIDE SEQUENCE [LARGE SCALE GENOMIC DNA]</scope>
    <source>
        <strain evidence="2">EP-1</strain>
        <tissue evidence="2">Whole</tissue>
    </source>
</reference>
<feature type="compositionally biased region" description="Polar residues" evidence="1">
    <location>
        <begin position="152"/>
        <end position="170"/>
    </location>
</feature>